<comment type="caution">
    <text evidence="2">The sequence shown here is derived from an EMBL/GenBank/DDBJ whole genome shotgun (WGS) entry which is preliminary data.</text>
</comment>
<evidence type="ECO:0000256" key="1">
    <source>
        <dbReference type="SAM" id="MobiDB-lite"/>
    </source>
</evidence>
<evidence type="ECO:0000313" key="2">
    <source>
        <dbReference type="EMBL" id="KAH9317556.1"/>
    </source>
</evidence>
<sequence>MPAFGLEEESTMNEYAAPYTPGMPFFTVPTNSEPPYSSYSVTSIQPDVSSMYYYDSGYPHYAPYCPDFSSSSSIPQYNQDWYVGSPAPPGSHDWYSENEDPAISYYPSVPPFDNNGFYAYGSCPYPEQLHGDPLVSSTVITTTPWENHLPGSTAARTGTDFYESLPTSCCGFYGGCESKEDKQSQKLQEEGSSTTSRDHYFDDIQTGKPTESSMEVNQAHPIFGTDHSHTGKSAESAHRFKQVSSFWQENASTTVGMEHSHAASSCLSSEVGNSTESFKGINLKPWNRSFQESASTTVGMGNSHTMPTCFDFEGFPTIFPQKDFGLNVQGSFSRKLQESNELLEPSFGWTASYPADMSESRDNISLSRPMSSASDPLLNWTASYLDDASLPRPNFSVSRPIGSASFPLEGSLPTLPTSFSLESSLPTLFGNYDKYKSLTLSSPQSATQRALIDVHESKGKPEDARGIKSIMENIGNRQSVSEGIDNPGCRMKTKKAFHFPAIKEPASHVLDIDMKPMSSASPSQCSDPSSCVIESLGVPSVNDMLCNDLSSYQEMDLHAKRMEDFLANCSKGGEVADDTFLIAKSDGLGSYPSEKASAACCHDQLSESPTLDIISSDSHPPKPSRLFPISLSKSASSFSTLQFVEGPTSHRVLGSSKPLHSSLIKTAPIVSTSQVFNDSNESEETKPCQSLALGINETASVECTQVSVGNDAGPLSENNKQINDLSIPSKEVVDLGKECNKLVHTMHNLSVVLLASSSSSDNIRESDVQVLQSVICNLSQCLLKRLGLSTSTLGTAWEPERPVVSPNVERTQKAYKIDSPSFEVDDAVDSPRCCGLPAFVACSAVGGKEVPVERTDSFHISTEAMQSQIVNIEADLDLMKFEIRCLKMELETERIRKSHEGSLKFGDSETSANKKH</sequence>
<accession>A0AA38LBF7</accession>
<name>A0AA38LBF7_TAXCH</name>
<gene>
    <name evidence="2" type="ORF">KI387_019325</name>
</gene>
<dbReference type="AlphaFoldDB" id="A0AA38LBF7"/>
<organism evidence="2 3">
    <name type="scientific">Taxus chinensis</name>
    <name type="common">Chinese yew</name>
    <name type="synonym">Taxus wallichiana var. chinensis</name>
    <dbReference type="NCBI Taxonomy" id="29808"/>
    <lineage>
        <taxon>Eukaryota</taxon>
        <taxon>Viridiplantae</taxon>
        <taxon>Streptophyta</taxon>
        <taxon>Embryophyta</taxon>
        <taxon>Tracheophyta</taxon>
        <taxon>Spermatophyta</taxon>
        <taxon>Pinopsida</taxon>
        <taxon>Pinidae</taxon>
        <taxon>Conifers II</taxon>
        <taxon>Cupressales</taxon>
        <taxon>Taxaceae</taxon>
        <taxon>Taxus</taxon>
    </lineage>
</organism>
<dbReference type="Proteomes" id="UP000824469">
    <property type="component" value="Unassembled WGS sequence"/>
</dbReference>
<keyword evidence="3" id="KW-1185">Reference proteome</keyword>
<feature type="compositionally biased region" description="Basic and acidic residues" evidence="1">
    <location>
        <begin position="177"/>
        <end position="189"/>
    </location>
</feature>
<protein>
    <submittedName>
        <fullName evidence="2">Uncharacterized protein</fullName>
    </submittedName>
</protein>
<proteinExistence type="predicted"/>
<dbReference type="EMBL" id="JAHRHJ020000004">
    <property type="protein sequence ID" value="KAH9317556.1"/>
    <property type="molecule type" value="Genomic_DNA"/>
</dbReference>
<evidence type="ECO:0000313" key="3">
    <source>
        <dbReference type="Proteomes" id="UP000824469"/>
    </source>
</evidence>
<feature type="region of interest" description="Disordered" evidence="1">
    <location>
        <begin position="177"/>
        <end position="201"/>
    </location>
</feature>
<reference evidence="2 3" key="1">
    <citation type="journal article" date="2021" name="Nat. Plants">
        <title>The Taxus genome provides insights into paclitaxel biosynthesis.</title>
        <authorList>
            <person name="Xiong X."/>
            <person name="Gou J."/>
            <person name="Liao Q."/>
            <person name="Li Y."/>
            <person name="Zhou Q."/>
            <person name="Bi G."/>
            <person name="Li C."/>
            <person name="Du R."/>
            <person name="Wang X."/>
            <person name="Sun T."/>
            <person name="Guo L."/>
            <person name="Liang H."/>
            <person name="Lu P."/>
            <person name="Wu Y."/>
            <person name="Zhang Z."/>
            <person name="Ro D.K."/>
            <person name="Shang Y."/>
            <person name="Huang S."/>
            <person name="Yan J."/>
        </authorList>
    </citation>
    <scope>NUCLEOTIDE SEQUENCE [LARGE SCALE GENOMIC DNA]</scope>
    <source>
        <strain evidence="2">Ta-2019</strain>
    </source>
</reference>
<feature type="non-terminal residue" evidence="2">
    <location>
        <position position="1"/>
    </location>
</feature>